<dbReference type="RefSeq" id="XP_066705055.1">
    <property type="nucleotide sequence ID" value="XM_066839991.1"/>
</dbReference>
<evidence type="ECO:0000313" key="3">
    <source>
        <dbReference type="Proteomes" id="UP001391051"/>
    </source>
</evidence>
<keyword evidence="3" id="KW-1185">Reference proteome</keyword>
<dbReference type="GeneID" id="92073053"/>
<accession>A0ABR1QSN3</accession>
<feature type="signal peptide" evidence="1">
    <location>
        <begin position="1"/>
        <end position="16"/>
    </location>
</feature>
<evidence type="ECO:0000256" key="1">
    <source>
        <dbReference type="SAM" id="SignalP"/>
    </source>
</evidence>
<proteinExistence type="predicted"/>
<name>A0ABR1QSN3_9PEZI</name>
<comment type="caution">
    <text evidence="2">The sequence shown here is derived from an EMBL/GenBank/DDBJ whole genome shotgun (WGS) entry which is preliminary data.</text>
</comment>
<sequence>MKLMLNMIALLATATAAVPDNALSSRDDYWFTAGRYCTLPDMKGGCHPLKDHTGNPYSCWPPVNGDAFESLEIFQGYQCTLHTLNQ</sequence>
<organism evidence="2 3">
    <name type="scientific">Apiospora aurea</name>
    <dbReference type="NCBI Taxonomy" id="335848"/>
    <lineage>
        <taxon>Eukaryota</taxon>
        <taxon>Fungi</taxon>
        <taxon>Dikarya</taxon>
        <taxon>Ascomycota</taxon>
        <taxon>Pezizomycotina</taxon>
        <taxon>Sordariomycetes</taxon>
        <taxon>Xylariomycetidae</taxon>
        <taxon>Amphisphaeriales</taxon>
        <taxon>Apiosporaceae</taxon>
        <taxon>Apiospora</taxon>
    </lineage>
</organism>
<gene>
    <name evidence="2" type="ORF">PG986_003769</name>
</gene>
<feature type="chain" id="PRO_5046264742" evidence="1">
    <location>
        <begin position="17"/>
        <end position="86"/>
    </location>
</feature>
<dbReference type="Proteomes" id="UP001391051">
    <property type="component" value="Unassembled WGS sequence"/>
</dbReference>
<keyword evidence="1" id="KW-0732">Signal</keyword>
<reference evidence="2 3" key="1">
    <citation type="submission" date="2023-01" db="EMBL/GenBank/DDBJ databases">
        <title>Analysis of 21 Apiospora genomes using comparative genomics revels a genus with tremendous synthesis potential of carbohydrate active enzymes and secondary metabolites.</title>
        <authorList>
            <person name="Sorensen T."/>
        </authorList>
    </citation>
    <scope>NUCLEOTIDE SEQUENCE [LARGE SCALE GENOMIC DNA]</scope>
    <source>
        <strain evidence="2 3">CBS 24483</strain>
    </source>
</reference>
<evidence type="ECO:0000313" key="2">
    <source>
        <dbReference type="EMBL" id="KAK7962944.1"/>
    </source>
</evidence>
<dbReference type="EMBL" id="JAQQWE010000002">
    <property type="protein sequence ID" value="KAK7962944.1"/>
    <property type="molecule type" value="Genomic_DNA"/>
</dbReference>
<protein>
    <submittedName>
        <fullName evidence="2">Uncharacterized protein</fullName>
    </submittedName>
</protein>